<dbReference type="InterPro" id="IPR028871">
    <property type="entry name" value="BlueCu_1_BS"/>
</dbReference>
<dbReference type="EMBL" id="FQUO01000002">
    <property type="protein sequence ID" value="SHE66419.1"/>
    <property type="molecule type" value="Genomic_DNA"/>
</dbReference>
<keyword evidence="1" id="KW-0479">Metal-binding</keyword>
<dbReference type="InterPro" id="IPR008972">
    <property type="entry name" value="Cupredoxin"/>
</dbReference>
<dbReference type="GO" id="GO:0046872">
    <property type="term" value="F:metal ion binding"/>
    <property type="evidence" value="ECO:0007669"/>
    <property type="project" value="UniProtKB-KW"/>
</dbReference>
<dbReference type="PANTHER" id="PTHR33546:SF1">
    <property type="entry name" value="LARGE, MULTIFUNCTIONAL SECRETED PROTEIN"/>
    <property type="match status" value="1"/>
</dbReference>
<sequence length="1164" mass="128084">MNVKRLTVLALTGLFAIALTLSWKLKESPPPGRLELLFLGHKSQHHNSEQLADILSKEYFKEGINISYTTNPDDLNDDLLARYDGLILYANHDSITASQEKALLNFVRKGKGFIPLHSASWCFRNAPEVVELIGGQFKRHKYDSFPAVIAKPQHPILKDVPTFTTLDETYVHDKLSKSIEVLTERVEGDHREPYTWVRNYGQGRVFYTAYGHDENTFNNKEFLKLVRNGILWAVGDDARKRLESFKIANPSYSEATIPNYEKRNPAPKLQAPLTPEESMSLMQVPVGFELELFAAEPDIINPIYMNWDEKGRLWVIETVDYPNTVRDDKESGDDRIKILEDTNGDGRADKFTLFAEKLNIPTSFTFAKGGIVVSQAPYFLFLKDTNGDDKADVKDTLMTGWGTYDTHAGPSNLRYGLDNQIWGTVGYSGFQGKFTTDSLKFSQGLYRFKPDSKKVKDMEYLASTSNNTWGLGFSEEFDVFASTANNTHSVFFGIPKKYLTAAGLPDPGAEKIDAHYGMHVMTKNLRQVDVWGGFTAAAGHSLYTARTYPKDYWNRAAFVCEPTGRLVHRVNLKQQGAGFKEDSDGWNLLASADEWAGPVQAEVGPDGNVWVVDWYDFIIQHNPTPTGFTNGKGNAYENPMRDHERGRIYKIKYGGAKAASPMRLDASNSAALVAALSHDNMFWRTTAQRLLVEKGDKSVIPALYKLVQDRSVDEIGINAPAIHALWTLHGLGALNGTNAQATAVATKALTHPAAGVRRAAIQVLPHNAAALQAMTAAKSFNDADGRVRLAAVLATADMKAAAQVGATLFQMAENAANSNDPWMRSAIVAGAKVHQAGFLAALRKKGVSENVALSDATLAQRIALDSRITSLALRPRLMLAGEKAPEVSGKELTISGTLEKNRSFPYQGLIVAQGDKNNGYGLYLQDNKLTYLVNQQGKAYAITSQAALPPKFSFEASLQRDGSMSLLIDDKEAGKATTAGLFKQPLKTGFRTGLENGTGDAKLAAYPDTFFLRAAMSAAKIELLEPGTVKSAAEKTGKFDQTINLRVVKDVMKYDKELLTAKAGTTVLIKLANPDFMQHNLVILKPGTTEKVGAAADKLARDPNGAKMSYVPKTSDVLYSTPLINPEGSYNLAIKVPDTPGDYPFVCTFPGHWRIMKGVLRVTK</sequence>
<evidence type="ECO:0000259" key="4">
    <source>
        <dbReference type="Pfam" id="PF23500"/>
    </source>
</evidence>
<gene>
    <name evidence="5" type="ORF">SAMN05444008_102211</name>
</gene>
<accession>A0A1M4VBT7</accession>
<dbReference type="InterPro" id="IPR029062">
    <property type="entry name" value="Class_I_gatase-like"/>
</dbReference>
<dbReference type="OrthoDB" id="9808161at2"/>
<dbReference type="Pfam" id="PF23500">
    <property type="entry name" value="DUF7133"/>
    <property type="match status" value="1"/>
</dbReference>
<feature type="domain" description="DUF7133" evidence="4">
    <location>
        <begin position="275"/>
        <end position="653"/>
    </location>
</feature>
<dbReference type="SUPFAM" id="SSF48371">
    <property type="entry name" value="ARM repeat"/>
    <property type="match status" value="1"/>
</dbReference>
<dbReference type="PANTHER" id="PTHR33546">
    <property type="entry name" value="LARGE, MULTIFUNCTIONAL SECRETED PROTEIN-RELATED"/>
    <property type="match status" value="1"/>
</dbReference>
<evidence type="ECO:0000256" key="1">
    <source>
        <dbReference type="ARBA" id="ARBA00022723"/>
    </source>
</evidence>
<dbReference type="STRING" id="1302690.BUE76_12660"/>
<dbReference type="Proteomes" id="UP000184368">
    <property type="component" value="Unassembled WGS sequence"/>
</dbReference>
<dbReference type="Gene3D" id="3.40.50.880">
    <property type="match status" value="1"/>
</dbReference>
<feature type="domain" description="ThuA-like" evidence="3">
    <location>
        <begin position="38"/>
        <end position="233"/>
    </location>
</feature>
<dbReference type="PROSITE" id="PS00196">
    <property type="entry name" value="COPPER_BLUE"/>
    <property type="match status" value="1"/>
</dbReference>
<evidence type="ECO:0000313" key="6">
    <source>
        <dbReference type="Proteomes" id="UP000184368"/>
    </source>
</evidence>
<dbReference type="RefSeq" id="WP_073039879.1">
    <property type="nucleotide sequence ID" value="NZ_FQUO01000002.1"/>
</dbReference>
<evidence type="ECO:0000313" key="5">
    <source>
        <dbReference type="EMBL" id="SHE66419.1"/>
    </source>
</evidence>
<dbReference type="InterPro" id="IPR016024">
    <property type="entry name" value="ARM-type_fold"/>
</dbReference>
<dbReference type="CDD" id="cd04233">
    <property type="entry name" value="Auracyanin"/>
    <property type="match status" value="1"/>
</dbReference>
<protein>
    <submittedName>
        <fullName evidence="5">Putative membrane-bound dehydrogenase domain-containing protein</fullName>
    </submittedName>
</protein>
<dbReference type="NCBIfam" id="TIGR02604">
    <property type="entry name" value="Piru_Ver_Nterm"/>
    <property type="match status" value="1"/>
</dbReference>
<dbReference type="Gene3D" id="2.60.40.420">
    <property type="entry name" value="Cupredoxins - blue copper proteins"/>
    <property type="match status" value="1"/>
</dbReference>
<dbReference type="InterPro" id="IPR011041">
    <property type="entry name" value="Quinoprot_gluc/sorb_DH_b-prop"/>
</dbReference>
<dbReference type="SUPFAM" id="SSF52317">
    <property type="entry name" value="Class I glutamine amidotransferase-like"/>
    <property type="match status" value="1"/>
</dbReference>
<dbReference type="InterPro" id="IPR011042">
    <property type="entry name" value="6-blade_b-propeller_TolB-like"/>
</dbReference>
<proteinExistence type="predicted"/>
<organism evidence="5 6">
    <name type="scientific">Cnuella takakiae</name>
    <dbReference type="NCBI Taxonomy" id="1302690"/>
    <lineage>
        <taxon>Bacteria</taxon>
        <taxon>Pseudomonadati</taxon>
        <taxon>Bacteroidota</taxon>
        <taxon>Chitinophagia</taxon>
        <taxon>Chitinophagales</taxon>
        <taxon>Chitinophagaceae</taxon>
        <taxon>Cnuella</taxon>
    </lineage>
</organism>
<dbReference type="Gene3D" id="1.25.10.10">
    <property type="entry name" value="Leucine-rich Repeat Variant"/>
    <property type="match status" value="1"/>
</dbReference>
<keyword evidence="2" id="KW-0186">Copper</keyword>
<dbReference type="SUPFAM" id="SSF50952">
    <property type="entry name" value="Soluble quinoprotein glucose dehydrogenase"/>
    <property type="match status" value="1"/>
</dbReference>
<dbReference type="InterPro" id="IPR029010">
    <property type="entry name" value="ThuA-like"/>
</dbReference>
<evidence type="ECO:0000259" key="3">
    <source>
        <dbReference type="Pfam" id="PF06283"/>
    </source>
</evidence>
<dbReference type="SUPFAM" id="SSF49503">
    <property type="entry name" value="Cupredoxins"/>
    <property type="match status" value="1"/>
</dbReference>
<name>A0A1M4VBT7_9BACT</name>
<reference evidence="5 6" key="1">
    <citation type="submission" date="2016-11" db="EMBL/GenBank/DDBJ databases">
        <authorList>
            <person name="Jaros S."/>
            <person name="Januszkiewicz K."/>
            <person name="Wedrychowicz H."/>
        </authorList>
    </citation>
    <scope>NUCLEOTIDE SEQUENCE [LARGE SCALE GENOMIC DNA]</scope>
    <source>
        <strain evidence="5 6">DSM 26897</strain>
    </source>
</reference>
<dbReference type="InterPro" id="IPR055557">
    <property type="entry name" value="DUF7133"/>
</dbReference>
<dbReference type="AlphaFoldDB" id="A0A1M4VBT7"/>
<dbReference type="Gene3D" id="2.120.10.30">
    <property type="entry name" value="TolB, C-terminal domain"/>
    <property type="match status" value="1"/>
</dbReference>
<dbReference type="InterPro" id="IPR013428">
    <property type="entry name" value="Membrane-bound_put_N"/>
</dbReference>
<dbReference type="InterPro" id="IPR011989">
    <property type="entry name" value="ARM-like"/>
</dbReference>
<dbReference type="Pfam" id="PF06283">
    <property type="entry name" value="ThuA"/>
    <property type="match status" value="1"/>
</dbReference>
<keyword evidence="6" id="KW-1185">Reference proteome</keyword>
<evidence type="ECO:0000256" key="2">
    <source>
        <dbReference type="ARBA" id="ARBA00023008"/>
    </source>
</evidence>